<keyword evidence="1" id="KW-0812">Transmembrane</keyword>
<dbReference type="AlphaFoldDB" id="A0A4Q0QU77"/>
<accession>A0A4Q0QU77</accession>
<organism evidence="2 3">
    <name type="scientific">Bradyrhizobium zhanjiangense</name>
    <dbReference type="NCBI Taxonomy" id="1325107"/>
    <lineage>
        <taxon>Bacteria</taxon>
        <taxon>Pseudomonadati</taxon>
        <taxon>Pseudomonadota</taxon>
        <taxon>Alphaproteobacteria</taxon>
        <taxon>Hyphomicrobiales</taxon>
        <taxon>Nitrobacteraceae</taxon>
        <taxon>Bradyrhizobium</taxon>
    </lineage>
</organism>
<evidence type="ECO:0000313" key="2">
    <source>
        <dbReference type="EMBL" id="RXH01153.1"/>
    </source>
</evidence>
<evidence type="ECO:0000256" key="1">
    <source>
        <dbReference type="SAM" id="Phobius"/>
    </source>
</evidence>
<reference evidence="2 3" key="1">
    <citation type="submission" date="2018-11" db="EMBL/GenBank/DDBJ databases">
        <title>Bradyrhizobium sp. nov., isolated from effective nodules of peanut in China.</title>
        <authorList>
            <person name="Li Y."/>
        </authorList>
    </citation>
    <scope>NUCLEOTIDE SEQUENCE [LARGE SCALE GENOMIC DNA]</scope>
    <source>
        <strain evidence="2 3">CCBAU 51770</strain>
    </source>
</reference>
<name>A0A4Q0QU77_9BRAD</name>
<gene>
    <name evidence="2" type="ORF">EAS61_08150</name>
</gene>
<protein>
    <submittedName>
        <fullName evidence="2">Uncharacterized protein</fullName>
    </submittedName>
</protein>
<evidence type="ECO:0000313" key="3">
    <source>
        <dbReference type="Proteomes" id="UP000290174"/>
    </source>
</evidence>
<comment type="caution">
    <text evidence="2">The sequence shown here is derived from an EMBL/GenBank/DDBJ whole genome shotgun (WGS) entry which is preliminary data.</text>
</comment>
<sequence length="78" mass="8438">MRTHATISGTELLLSVIAIRLAVLVLVGWSLTLLPRQAHDSEPACFPSPATRLETQSLAKTPGSRVADAAFDDMRLHD</sequence>
<proteinExistence type="predicted"/>
<dbReference type="Proteomes" id="UP000290174">
    <property type="component" value="Unassembled WGS sequence"/>
</dbReference>
<keyword evidence="1" id="KW-0472">Membrane</keyword>
<dbReference type="EMBL" id="RKMK01000005">
    <property type="protein sequence ID" value="RXH01153.1"/>
    <property type="molecule type" value="Genomic_DNA"/>
</dbReference>
<keyword evidence="1" id="KW-1133">Transmembrane helix</keyword>
<feature type="transmembrane region" description="Helical" evidence="1">
    <location>
        <begin position="12"/>
        <end position="34"/>
    </location>
</feature>